<dbReference type="Proteomes" id="UP001304895">
    <property type="component" value="Unassembled WGS sequence"/>
</dbReference>
<proteinExistence type="predicted"/>
<accession>A0AAN6UMC5</accession>
<sequence length="87" mass="9428">MRELHRTLHILCDSSVSLHTYLHVPGSRQSFTGGAQLVSPQQNPRCPGASPAMYLNVERDILIVDRAGSSVVCISPAPGSRSLAPYR</sequence>
<gene>
    <name evidence="1" type="ORF">BT67DRAFT_274351</name>
</gene>
<reference evidence="1" key="1">
    <citation type="journal article" date="2023" name="Mol. Phylogenet. Evol.">
        <title>Genome-scale phylogeny and comparative genomics of the fungal order Sordariales.</title>
        <authorList>
            <person name="Hensen N."/>
            <person name="Bonometti L."/>
            <person name="Westerberg I."/>
            <person name="Brannstrom I.O."/>
            <person name="Guillou S."/>
            <person name="Cros-Aarteil S."/>
            <person name="Calhoun S."/>
            <person name="Haridas S."/>
            <person name="Kuo A."/>
            <person name="Mondo S."/>
            <person name="Pangilinan J."/>
            <person name="Riley R."/>
            <person name="LaButti K."/>
            <person name="Andreopoulos B."/>
            <person name="Lipzen A."/>
            <person name="Chen C."/>
            <person name="Yan M."/>
            <person name="Daum C."/>
            <person name="Ng V."/>
            <person name="Clum A."/>
            <person name="Steindorff A."/>
            <person name="Ohm R.A."/>
            <person name="Martin F."/>
            <person name="Silar P."/>
            <person name="Natvig D.O."/>
            <person name="Lalanne C."/>
            <person name="Gautier V."/>
            <person name="Ament-Velasquez S.L."/>
            <person name="Kruys A."/>
            <person name="Hutchinson M.I."/>
            <person name="Powell A.J."/>
            <person name="Barry K."/>
            <person name="Miller A.N."/>
            <person name="Grigoriev I.V."/>
            <person name="Debuchy R."/>
            <person name="Gladieux P."/>
            <person name="Hiltunen Thoren M."/>
            <person name="Johannesson H."/>
        </authorList>
    </citation>
    <scope>NUCLEOTIDE SEQUENCE</scope>
    <source>
        <strain evidence="1">CBS 123565</strain>
    </source>
</reference>
<name>A0AAN6UMC5_9PEZI</name>
<dbReference type="AlphaFoldDB" id="A0AAN6UMC5"/>
<organism evidence="1 2">
    <name type="scientific">Trichocladium antarcticum</name>
    <dbReference type="NCBI Taxonomy" id="1450529"/>
    <lineage>
        <taxon>Eukaryota</taxon>
        <taxon>Fungi</taxon>
        <taxon>Dikarya</taxon>
        <taxon>Ascomycota</taxon>
        <taxon>Pezizomycotina</taxon>
        <taxon>Sordariomycetes</taxon>
        <taxon>Sordariomycetidae</taxon>
        <taxon>Sordariales</taxon>
        <taxon>Chaetomiaceae</taxon>
        <taxon>Trichocladium</taxon>
    </lineage>
</organism>
<dbReference type="EMBL" id="MU853406">
    <property type="protein sequence ID" value="KAK4135385.1"/>
    <property type="molecule type" value="Genomic_DNA"/>
</dbReference>
<keyword evidence="2" id="KW-1185">Reference proteome</keyword>
<evidence type="ECO:0000313" key="1">
    <source>
        <dbReference type="EMBL" id="KAK4135385.1"/>
    </source>
</evidence>
<comment type="caution">
    <text evidence="1">The sequence shown here is derived from an EMBL/GenBank/DDBJ whole genome shotgun (WGS) entry which is preliminary data.</text>
</comment>
<protein>
    <submittedName>
        <fullName evidence="1">Uncharacterized protein</fullName>
    </submittedName>
</protein>
<reference evidence="1" key="2">
    <citation type="submission" date="2023-05" db="EMBL/GenBank/DDBJ databases">
        <authorList>
            <consortium name="Lawrence Berkeley National Laboratory"/>
            <person name="Steindorff A."/>
            <person name="Hensen N."/>
            <person name="Bonometti L."/>
            <person name="Westerberg I."/>
            <person name="Brannstrom I.O."/>
            <person name="Guillou S."/>
            <person name="Cros-Aarteil S."/>
            <person name="Calhoun S."/>
            <person name="Haridas S."/>
            <person name="Kuo A."/>
            <person name="Mondo S."/>
            <person name="Pangilinan J."/>
            <person name="Riley R."/>
            <person name="Labutti K."/>
            <person name="Andreopoulos B."/>
            <person name="Lipzen A."/>
            <person name="Chen C."/>
            <person name="Yanf M."/>
            <person name="Daum C."/>
            <person name="Ng V."/>
            <person name="Clum A."/>
            <person name="Ohm R."/>
            <person name="Martin F."/>
            <person name="Silar P."/>
            <person name="Natvig D."/>
            <person name="Lalanne C."/>
            <person name="Gautier V."/>
            <person name="Ament-Velasquez S.L."/>
            <person name="Kruys A."/>
            <person name="Hutchinson M.I."/>
            <person name="Powell A.J."/>
            <person name="Barry K."/>
            <person name="Miller A.N."/>
            <person name="Grigoriev I.V."/>
            <person name="Debuchy R."/>
            <person name="Gladieux P."/>
            <person name="Thoren M.H."/>
            <person name="Johannesson H."/>
        </authorList>
    </citation>
    <scope>NUCLEOTIDE SEQUENCE</scope>
    <source>
        <strain evidence="1">CBS 123565</strain>
    </source>
</reference>
<evidence type="ECO:0000313" key="2">
    <source>
        <dbReference type="Proteomes" id="UP001304895"/>
    </source>
</evidence>